<reference evidence="3 4" key="1">
    <citation type="submission" date="2017-07" db="EMBL/GenBank/DDBJ databases">
        <title>Leptospira spp. isolated from tropical soils.</title>
        <authorList>
            <person name="Thibeaux R."/>
            <person name="Iraola G."/>
            <person name="Ferres I."/>
            <person name="Bierque E."/>
            <person name="Girault D."/>
            <person name="Soupe-Gilbert M.-E."/>
            <person name="Picardeau M."/>
            <person name="Goarant C."/>
        </authorList>
    </citation>
    <scope>NUCLEOTIDE SEQUENCE [LARGE SCALE GENOMIC DNA]</scope>
    <source>
        <strain evidence="3 4">ES4-C-A1</strain>
    </source>
</reference>
<name>A0A2M9ZZE5_9LEPT</name>
<dbReference type="OrthoDB" id="328311at2"/>
<dbReference type="RefSeq" id="WP_100767968.1">
    <property type="nucleotide sequence ID" value="NZ_NPEA01000004.1"/>
</dbReference>
<dbReference type="Gene3D" id="1.25.40.10">
    <property type="entry name" value="Tetratricopeptide repeat domain"/>
    <property type="match status" value="1"/>
</dbReference>
<sequence length="210" mass="24232">MRFTFKIAFSLLFYILFSFVSGISSEEDSVQSQIRSLINFGKYQEAEEILKPLLENNPTDVTLGLFQTEIWIGIGESLYQRKQYKSSFPYFSKAFDAWPSHPLLRSRYEELKGKKLVDQVKVETPPKVGKLSIESQTKNTLIVLADPEIIELTNQLKDKLKSRINELEQITVGPDKKTDFFNIPQIWILSLLGISLLINLFLSVLFFRKS</sequence>
<organism evidence="3 4">
    <name type="scientific">Leptospira neocaledonica</name>
    <dbReference type="NCBI Taxonomy" id="2023192"/>
    <lineage>
        <taxon>Bacteria</taxon>
        <taxon>Pseudomonadati</taxon>
        <taxon>Spirochaetota</taxon>
        <taxon>Spirochaetia</taxon>
        <taxon>Leptospirales</taxon>
        <taxon>Leptospiraceae</taxon>
        <taxon>Leptospira</taxon>
    </lineage>
</organism>
<evidence type="ECO:0000313" key="3">
    <source>
        <dbReference type="EMBL" id="PJZ77415.1"/>
    </source>
</evidence>
<evidence type="ECO:0000256" key="1">
    <source>
        <dbReference type="PROSITE-ProRule" id="PRU00339"/>
    </source>
</evidence>
<keyword evidence="1" id="KW-0802">TPR repeat</keyword>
<dbReference type="SUPFAM" id="SSF48452">
    <property type="entry name" value="TPR-like"/>
    <property type="match status" value="1"/>
</dbReference>
<feature type="transmembrane region" description="Helical" evidence="2">
    <location>
        <begin position="186"/>
        <end position="207"/>
    </location>
</feature>
<dbReference type="InterPro" id="IPR019734">
    <property type="entry name" value="TPR_rpt"/>
</dbReference>
<dbReference type="PROSITE" id="PS50005">
    <property type="entry name" value="TPR"/>
    <property type="match status" value="1"/>
</dbReference>
<keyword evidence="4" id="KW-1185">Reference proteome</keyword>
<keyword evidence="2" id="KW-0812">Transmembrane</keyword>
<comment type="caution">
    <text evidence="3">The sequence shown here is derived from an EMBL/GenBank/DDBJ whole genome shotgun (WGS) entry which is preliminary data.</text>
</comment>
<dbReference type="InterPro" id="IPR011990">
    <property type="entry name" value="TPR-like_helical_dom_sf"/>
</dbReference>
<gene>
    <name evidence="3" type="ORF">CH365_07445</name>
</gene>
<keyword evidence="2" id="KW-1133">Transmembrane helix</keyword>
<feature type="repeat" description="TPR" evidence="1">
    <location>
        <begin position="68"/>
        <end position="101"/>
    </location>
</feature>
<evidence type="ECO:0000313" key="4">
    <source>
        <dbReference type="Proteomes" id="UP000231843"/>
    </source>
</evidence>
<protein>
    <submittedName>
        <fullName evidence="3">Uncharacterized protein</fullName>
    </submittedName>
</protein>
<dbReference type="EMBL" id="NPEA01000004">
    <property type="protein sequence ID" value="PJZ77415.1"/>
    <property type="molecule type" value="Genomic_DNA"/>
</dbReference>
<dbReference type="Proteomes" id="UP000231843">
    <property type="component" value="Unassembled WGS sequence"/>
</dbReference>
<accession>A0A2M9ZZE5</accession>
<evidence type="ECO:0000256" key="2">
    <source>
        <dbReference type="SAM" id="Phobius"/>
    </source>
</evidence>
<proteinExistence type="predicted"/>
<keyword evidence="2" id="KW-0472">Membrane</keyword>
<dbReference type="AlphaFoldDB" id="A0A2M9ZZE5"/>